<proteinExistence type="predicted"/>
<evidence type="ECO:0000313" key="3">
    <source>
        <dbReference type="Proteomes" id="UP001597461"/>
    </source>
</evidence>
<dbReference type="RefSeq" id="WP_379080996.1">
    <property type="nucleotide sequence ID" value="NZ_JBHULL010000015.1"/>
</dbReference>
<comment type="caution">
    <text evidence="2">The sequence shown here is derived from an EMBL/GenBank/DDBJ whole genome shotgun (WGS) entry which is preliminary data.</text>
</comment>
<organism evidence="2 3">
    <name type="scientific">Pedobacter vanadiisoli</name>
    <dbReference type="NCBI Taxonomy" id="1761975"/>
    <lineage>
        <taxon>Bacteria</taxon>
        <taxon>Pseudomonadati</taxon>
        <taxon>Bacteroidota</taxon>
        <taxon>Sphingobacteriia</taxon>
        <taxon>Sphingobacteriales</taxon>
        <taxon>Sphingobacteriaceae</taxon>
        <taxon>Pedobacter</taxon>
    </lineage>
</organism>
<accession>A0ABW5MPJ5</accession>
<evidence type="ECO:0000313" key="2">
    <source>
        <dbReference type="EMBL" id="MFD2584206.1"/>
    </source>
</evidence>
<protein>
    <recommendedName>
        <fullName evidence="4">DUF4124 domain-containing protein</fullName>
    </recommendedName>
</protein>
<keyword evidence="3" id="KW-1185">Reference proteome</keyword>
<feature type="signal peptide" evidence="1">
    <location>
        <begin position="1"/>
        <end position="24"/>
    </location>
</feature>
<keyword evidence="1" id="KW-0732">Signal</keyword>
<gene>
    <name evidence="2" type="ORF">ACFSR6_17005</name>
</gene>
<reference evidence="3" key="1">
    <citation type="journal article" date="2019" name="Int. J. Syst. Evol. Microbiol.">
        <title>The Global Catalogue of Microorganisms (GCM) 10K type strain sequencing project: providing services to taxonomists for standard genome sequencing and annotation.</title>
        <authorList>
            <consortium name="The Broad Institute Genomics Platform"/>
            <consortium name="The Broad Institute Genome Sequencing Center for Infectious Disease"/>
            <person name="Wu L."/>
            <person name="Ma J."/>
        </authorList>
    </citation>
    <scope>NUCLEOTIDE SEQUENCE [LARGE SCALE GENOMIC DNA]</scope>
    <source>
        <strain evidence="3">KCTC 42866</strain>
    </source>
</reference>
<evidence type="ECO:0000256" key="1">
    <source>
        <dbReference type="SAM" id="SignalP"/>
    </source>
</evidence>
<dbReference type="Proteomes" id="UP001597461">
    <property type="component" value="Unassembled WGS sequence"/>
</dbReference>
<dbReference type="EMBL" id="JBHULL010000015">
    <property type="protein sequence ID" value="MFD2584206.1"/>
    <property type="molecule type" value="Genomic_DNA"/>
</dbReference>
<evidence type="ECO:0008006" key="4">
    <source>
        <dbReference type="Google" id="ProtNLM"/>
    </source>
</evidence>
<feature type="chain" id="PRO_5047030838" description="DUF4124 domain-containing protein" evidence="1">
    <location>
        <begin position="25"/>
        <end position="100"/>
    </location>
</feature>
<sequence length="100" mass="10690">MLKKINLGFAALVLGFGLIATQSAFTTKTSGTLYHYKDSNGPINDQASWEPVSGAPSFSCGEEEVLPCTIEVTGSLSSYLSTHDTAEEIMASPEIRSTRD</sequence>
<name>A0ABW5MPJ5_9SPHI</name>